<evidence type="ECO:0000313" key="1">
    <source>
        <dbReference type="EMBL" id="GFY15758.1"/>
    </source>
</evidence>
<proteinExistence type="predicted"/>
<protein>
    <submittedName>
        <fullName evidence="1">Uncharacterized protein</fullName>
    </submittedName>
</protein>
<reference evidence="1" key="1">
    <citation type="submission" date="2020-08" db="EMBL/GenBank/DDBJ databases">
        <title>Multicomponent nature underlies the extraordinary mechanical properties of spider dragline silk.</title>
        <authorList>
            <person name="Kono N."/>
            <person name="Nakamura H."/>
            <person name="Mori M."/>
            <person name="Yoshida Y."/>
            <person name="Ohtoshi R."/>
            <person name="Malay A.D."/>
            <person name="Moran D.A.P."/>
            <person name="Tomita M."/>
            <person name="Numata K."/>
            <person name="Arakawa K."/>
        </authorList>
    </citation>
    <scope>NUCLEOTIDE SEQUENCE</scope>
</reference>
<organism evidence="1 2">
    <name type="scientific">Trichonephila clavipes</name>
    <name type="common">Golden silk orbweaver</name>
    <name type="synonym">Nephila clavipes</name>
    <dbReference type="NCBI Taxonomy" id="2585209"/>
    <lineage>
        <taxon>Eukaryota</taxon>
        <taxon>Metazoa</taxon>
        <taxon>Ecdysozoa</taxon>
        <taxon>Arthropoda</taxon>
        <taxon>Chelicerata</taxon>
        <taxon>Arachnida</taxon>
        <taxon>Araneae</taxon>
        <taxon>Araneomorphae</taxon>
        <taxon>Entelegynae</taxon>
        <taxon>Araneoidea</taxon>
        <taxon>Nephilidae</taxon>
        <taxon>Trichonephila</taxon>
    </lineage>
</organism>
<dbReference type="AlphaFoldDB" id="A0A8X6VP41"/>
<gene>
    <name evidence="1" type="ORF">TNCV_1284031</name>
</gene>
<comment type="caution">
    <text evidence="1">The sequence shown here is derived from an EMBL/GenBank/DDBJ whole genome shotgun (WGS) entry which is preliminary data.</text>
</comment>
<accession>A0A8X6VP41</accession>
<dbReference type="EMBL" id="BMAU01021335">
    <property type="protein sequence ID" value="GFY15758.1"/>
    <property type="molecule type" value="Genomic_DNA"/>
</dbReference>
<keyword evidence="2" id="KW-1185">Reference proteome</keyword>
<evidence type="ECO:0000313" key="2">
    <source>
        <dbReference type="Proteomes" id="UP000887159"/>
    </source>
</evidence>
<dbReference type="Proteomes" id="UP000887159">
    <property type="component" value="Unassembled WGS sequence"/>
</dbReference>
<sequence length="92" mass="11123">MALEAIGDLSRSRLRLNKFIIRIRYLRITSTYWRHCMKRSTWLPIQRMRLIRNRGCRLGELLIKLVIVKIEKEDMIHFSARQHNTFAGHLFD</sequence>
<name>A0A8X6VP41_TRICX</name>